<feature type="region of interest" description="Disordered" evidence="5">
    <location>
        <begin position="67"/>
        <end position="121"/>
    </location>
</feature>
<dbReference type="SMART" id="SM00184">
    <property type="entry name" value="RING"/>
    <property type="match status" value="1"/>
</dbReference>
<dbReference type="InterPro" id="IPR001841">
    <property type="entry name" value="Znf_RING"/>
</dbReference>
<dbReference type="HOGENOM" id="CLU_1205971_0_0_1"/>
<keyword evidence="8" id="KW-1185">Reference proteome</keyword>
<name>V3ZG28_LOTGI</name>
<dbReference type="Gene3D" id="3.30.40.10">
    <property type="entry name" value="Zinc/RING finger domain, C3HC4 (zinc finger)"/>
    <property type="match status" value="1"/>
</dbReference>
<dbReference type="SUPFAM" id="SSF57850">
    <property type="entry name" value="RING/U-box"/>
    <property type="match status" value="1"/>
</dbReference>
<dbReference type="Pfam" id="PF13639">
    <property type="entry name" value="zf-RING_2"/>
    <property type="match status" value="1"/>
</dbReference>
<evidence type="ECO:0000259" key="6">
    <source>
        <dbReference type="PROSITE" id="PS50089"/>
    </source>
</evidence>
<gene>
    <name evidence="7" type="ORF">LOTGIDRAFT_236870</name>
</gene>
<dbReference type="RefSeq" id="XP_009066277.1">
    <property type="nucleotide sequence ID" value="XM_009068029.1"/>
</dbReference>
<dbReference type="PROSITE" id="PS00518">
    <property type="entry name" value="ZF_RING_1"/>
    <property type="match status" value="1"/>
</dbReference>
<evidence type="ECO:0000313" key="7">
    <source>
        <dbReference type="EMBL" id="ESO83097.1"/>
    </source>
</evidence>
<dbReference type="GO" id="GO:0045944">
    <property type="term" value="P:positive regulation of transcription by RNA polymerase II"/>
    <property type="evidence" value="ECO:0007669"/>
    <property type="project" value="TreeGrafter"/>
</dbReference>
<keyword evidence="1" id="KW-0479">Metal-binding</keyword>
<dbReference type="InterPro" id="IPR047134">
    <property type="entry name" value="RNF4"/>
</dbReference>
<dbReference type="InterPro" id="IPR013083">
    <property type="entry name" value="Znf_RING/FYVE/PHD"/>
</dbReference>
<feature type="region of interest" description="Disordered" evidence="5">
    <location>
        <begin position="1"/>
        <end position="33"/>
    </location>
</feature>
<dbReference type="AlphaFoldDB" id="V3ZG28"/>
<sequence>MGASLETPRRRSLRLQRMNDLSSSQSSEESSCIDLTDEHPEYIDLTSSLSVSPLSLRPVVLPLSPIEASTGRRSRSNSRRGQRSSSRRGDDSSVEIISTPQPYTTNRRANRRRGRATEPELNNSVQILPTTDVVTVADSSQESLEVASPPRISSLANNPNIYTSPIPVKITCPICMDDDRQIKRTGRQLTSTVCGHIFCSQCIKQSLRSFHTCPTCRKSLRMNQIHPIFL</sequence>
<evidence type="ECO:0000313" key="8">
    <source>
        <dbReference type="Proteomes" id="UP000030746"/>
    </source>
</evidence>
<keyword evidence="2 4" id="KW-0863">Zinc-finger</keyword>
<dbReference type="InterPro" id="IPR017907">
    <property type="entry name" value="Znf_RING_CS"/>
</dbReference>
<organism evidence="7 8">
    <name type="scientific">Lottia gigantea</name>
    <name type="common">Giant owl limpet</name>
    <dbReference type="NCBI Taxonomy" id="225164"/>
    <lineage>
        <taxon>Eukaryota</taxon>
        <taxon>Metazoa</taxon>
        <taxon>Spiralia</taxon>
        <taxon>Lophotrochozoa</taxon>
        <taxon>Mollusca</taxon>
        <taxon>Gastropoda</taxon>
        <taxon>Patellogastropoda</taxon>
        <taxon>Lottioidea</taxon>
        <taxon>Lottiidae</taxon>
        <taxon>Lottia</taxon>
    </lineage>
</organism>
<dbReference type="STRING" id="225164.V3ZG28"/>
<dbReference type="CTD" id="20250277"/>
<dbReference type="GO" id="GO:0008270">
    <property type="term" value="F:zinc ion binding"/>
    <property type="evidence" value="ECO:0007669"/>
    <property type="project" value="UniProtKB-KW"/>
</dbReference>
<dbReference type="OMA" id="ICMDVYS"/>
<evidence type="ECO:0000256" key="1">
    <source>
        <dbReference type="ARBA" id="ARBA00022723"/>
    </source>
</evidence>
<accession>V3ZG28</accession>
<reference evidence="7 8" key="1">
    <citation type="journal article" date="2013" name="Nature">
        <title>Insights into bilaterian evolution from three spiralian genomes.</title>
        <authorList>
            <person name="Simakov O."/>
            <person name="Marletaz F."/>
            <person name="Cho S.J."/>
            <person name="Edsinger-Gonzales E."/>
            <person name="Havlak P."/>
            <person name="Hellsten U."/>
            <person name="Kuo D.H."/>
            <person name="Larsson T."/>
            <person name="Lv J."/>
            <person name="Arendt D."/>
            <person name="Savage R."/>
            <person name="Osoegawa K."/>
            <person name="de Jong P."/>
            <person name="Grimwood J."/>
            <person name="Chapman J.A."/>
            <person name="Shapiro H."/>
            <person name="Aerts A."/>
            <person name="Otillar R.P."/>
            <person name="Terry A.Y."/>
            <person name="Boore J.L."/>
            <person name="Grigoriev I.V."/>
            <person name="Lindberg D.R."/>
            <person name="Seaver E.C."/>
            <person name="Weisblat D.A."/>
            <person name="Putnam N.H."/>
            <person name="Rokhsar D.S."/>
        </authorList>
    </citation>
    <scope>NUCLEOTIDE SEQUENCE [LARGE SCALE GENOMIC DNA]</scope>
</reference>
<evidence type="ECO:0000256" key="5">
    <source>
        <dbReference type="SAM" id="MobiDB-lite"/>
    </source>
</evidence>
<feature type="compositionally biased region" description="Basic residues" evidence="5">
    <location>
        <begin position="72"/>
        <end position="86"/>
    </location>
</feature>
<protein>
    <recommendedName>
        <fullName evidence="6">RING-type domain-containing protein</fullName>
    </recommendedName>
</protein>
<dbReference type="PANTHER" id="PTHR23041">
    <property type="entry name" value="RING FINGER DOMAIN-CONTAINING"/>
    <property type="match status" value="1"/>
</dbReference>
<dbReference type="OrthoDB" id="6105938at2759"/>
<keyword evidence="3" id="KW-0862">Zinc</keyword>
<dbReference type="KEGG" id="lgi:LOTGIDRAFT_236870"/>
<dbReference type="Proteomes" id="UP000030746">
    <property type="component" value="Unassembled WGS sequence"/>
</dbReference>
<dbReference type="PROSITE" id="PS50089">
    <property type="entry name" value="ZF_RING_2"/>
    <property type="match status" value="1"/>
</dbReference>
<dbReference type="GeneID" id="20250277"/>
<dbReference type="EMBL" id="KB203796">
    <property type="protein sequence ID" value="ESO83097.1"/>
    <property type="molecule type" value="Genomic_DNA"/>
</dbReference>
<dbReference type="PANTHER" id="PTHR23041:SF78">
    <property type="entry name" value="E3 UBIQUITIN-PROTEIN LIGASE RNF4"/>
    <property type="match status" value="1"/>
</dbReference>
<evidence type="ECO:0000256" key="3">
    <source>
        <dbReference type="ARBA" id="ARBA00022833"/>
    </source>
</evidence>
<evidence type="ECO:0000256" key="2">
    <source>
        <dbReference type="ARBA" id="ARBA00022771"/>
    </source>
</evidence>
<evidence type="ECO:0000256" key="4">
    <source>
        <dbReference type="PROSITE-ProRule" id="PRU00175"/>
    </source>
</evidence>
<proteinExistence type="predicted"/>
<feature type="domain" description="RING-type" evidence="6">
    <location>
        <begin position="172"/>
        <end position="217"/>
    </location>
</feature>